<evidence type="ECO:0000256" key="1">
    <source>
        <dbReference type="ARBA" id="ARBA00022485"/>
    </source>
</evidence>
<dbReference type="SUPFAM" id="SSF51905">
    <property type="entry name" value="FAD/NAD(P)-binding domain"/>
    <property type="match status" value="1"/>
</dbReference>
<dbReference type="PANTHER" id="PTHR43498:SF1">
    <property type="entry name" value="COB--COM HETERODISULFIDE REDUCTASE IRON-SULFUR SUBUNIT A"/>
    <property type="match status" value="1"/>
</dbReference>
<dbReference type="GO" id="GO:0016491">
    <property type="term" value="F:oxidoreductase activity"/>
    <property type="evidence" value="ECO:0007669"/>
    <property type="project" value="UniProtKB-KW"/>
</dbReference>
<keyword evidence="3" id="KW-0560">Oxidoreductase</keyword>
<keyword evidence="5" id="KW-0411">Iron-sulfur</keyword>
<keyword evidence="2" id="KW-0479">Metal-binding</keyword>
<dbReference type="Proteomes" id="UP000318478">
    <property type="component" value="Unassembled WGS sequence"/>
</dbReference>
<protein>
    <submittedName>
        <fullName evidence="7">Putative FAD-binding dehydrogenase</fullName>
    </submittedName>
</protein>
<keyword evidence="4" id="KW-0408">Iron</keyword>
<keyword evidence="8" id="KW-1185">Reference proteome</keyword>
<dbReference type="PANTHER" id="PTHR43498">
    <property type="entry name" value="FERREDOXIN:COB-COM HETERODISULFIDE REDUCTASE SUBUNIT A"/>
    <property type="match status" value="1"/>
</dbReference>
<dbReference type="OrthoDB" id="287984at2"/>
<dbReference type="GO" id="GO:0046872">
    <property type="term" value="F:metal ion binding"/>
    <property type="evidence" value="ECO:0007669"/>
    <property type="project" value="UniProtKB-KW"/>
</dbReference>
<accession>A0A5C5YTW6</accession>
<evidence type="ECO:0000256" key="3">
    <source>
        <dbReference type="ARBA" id="ARBA00023002"/>
    </source>
</evidence>
<comment type="caution">
    <text evidence="7">The sequence shown here is derived from an EMBL/GenBank/DDBJ whole genome shotgun (WGS) entry which is preliminary data.</text>
</comment>
<dbReference type="InterPro" id="IPR036188">
    <property type="entry name" value="FAD/NAD-bd_sf"/>
</dbReference>
<evidence type="ECO:0000256" key="5">
    <source>
        <dbReference type="ARBA" id="ARBA00023014"/>
    </source>
</evidence>
<dbReference type="GO" id="GO:0051539">
    <property type="term" value="F:4 iron, 4 sulfur cluster binding"/>
    <property type="evidence" value="ECO:0007669"/>
    <property type="project" value="UniProtKB-KW"/>
</dbReference>
<dbReference type="AlphaFoldDB" id="A0A5C5YTW6"/>
<evidence type="ECO:0000256" key="4">
    <source>
        <dbReference type="ARBA" id="ARBA00023004"/>
    </source>
</evidence>
<reference evidence="7 8" key="1">
    <citation type="submission" date="2019-02" db="EMBL/GenBank/DDBJ databases">
        <title>Deep-cultivation of Planctomycetes and their phenomic and genomic characterization uncovers novel biology.</title>
        <authorList>
            <person name="Wiegand S."/>
            <person name="Jogler M."/>
            <person name="Boedeker C."/>
            <person name="Pinto D."/>
            <person name="Vollmers J."/>
            <person name="Rivas-Marin E."/>
            <person name="Kohn T."/>
            <person name="Peeters S.H."/>
            <person name="Heuer A."/>
            <person name="Rast P."/>
            <person name="Oberbeckmann S."/>
            <person name="Bunk B."/>
            <person name="Jeske O."/>
            <person name="Meyerdierks A."/>
            <person name="Storesund J.E."/>
            <person name="Kallscheuer N."/>
            <person name="Luecker S."/>
            <person name="Lage O.M."/>
            <person name="Pohl T."/>
            <person name="Merkel B.J."/>
            <person name="Hornburger P."/>
            <person name="Mueller R.-W."/>
            <person name="Bruemmer F."/>
            <person name="Labrenz M."/>
            <person name="Spormann A.M."/>
            <person name="Op Den Camp H."/>
            <person name="Overmann J."/>
            <person name="Amann R."/>
            <person name="Jetten M.S.M."/>
            <person name="Mascher T."/>
            <person name="Medema M.H."/>
            <person name="Devos D.P."/>
            <person name="Kaster A.-K."/>
            <person name="Ovreas L."/>
            <person name="Rohde M."/>
            <person name="Galperin M.Y."/>
            <person name="Jogler C."/>
        </authorList>
    </citation>
    <scope>NUCLEOTIDE SEQUENCE [LARGE SCALE GENOMIC DNA]</scope>
    <source>
        <strain evidence="7 8">Pla123a</strain>
    </source>
</reference>
<name>A0A5C5YTW6_9BACT</name>
<proteinExistence type="predicted"/>
<gene>
    <name evidence="7" type="ORF">Pla123a_09130</name>
</gene>
<keyword evidence="1" id="KW-0004">4Fe-4S</keyword>
<sequence length="545" mass="59692" precursor="true">MRLPTLLLLLICCPPITAAPTTPAPSHTYDIVVYGGTSGGIAAAVAARRHGKSVVLIAPDRRIGGLTTNGLGLTDIGNKHVVGGIALEFYQAIHQYYQSPDAWRQQRADDYNYTGQGVKQSDGRAMWTFEPSAALAVYEQWLARDGVPVLRDERLVRPDGVEKSGGRIRSIRLESGAVVSGRAFIDATYEGDLLAAAGVTYIVGREANATYDETLNGVQTSHAVKHQLLPDVSAYVKPGDPASGLLPGVDPTGPGDEGARDHRVQAYCYRMCLTNHPDNRVPVAKPAGFEPATYELLLRNFEAGLAKAPLTLSPMPNHKTDSNNNTGVSTDFIGHSYDYPEASYDRRDEIRREHLAYQQGLMWVLANDPRVPDKVRSQMSQWGVCRDEFTDTEGWPPELYVREARRMVGATVMTQHHCQGREVARDSVGMAAYTMDSHNVQRYADANGHARNEGDVQVGGFPPYPISYRALVPKQQECTNLWAPFCLSASHIAFGSIRMEPVFMVLSQSSVAAASIAIDRDVDALAVPYAELEQVLLDEQQVLTR</sequence>
<dbReference type="RefSeq" id="WP_146584361.1">
    <property type="nucleotide sequence ID" value="NZ_SJPO01000002.1"/>
</dbReference>
<dbReference type="InterPro" id="IPR039650">
    <property type="entry name" value="HdrA-like"/>
</dbReference>
<evidence type="ECO:0000256" key="6">
    <source>
        <dbReference type="SAM" id="SignalP"/>
    </source>
</evidence>
<evidence type="ECO:0000256" key="2">
    <source>
        <dbReference type="ARBA" id="ARBA00022723"/>
    </source>
</evidence>
<dbReference type="EMBL" id="SJPO01000002">
    <property type="protein sequence ID" value="TWT78123.1"/>
    <property type="molecule type" value="Genomic_DNA"/>
</dbReference>
<dbReference type="Gene3D" id="3.50.50.60">
    <property type="entry name" value="FAD/NAD(P)-binding domain"/>
    <property type="match status" value="1"/>
</dbReference>
<evidence type="ECO:0000313" key="8">
    <source>
        <dbReference type="Proteomes" id="UP000318478"/>
    </source>
</evidence>
<feature type="signal peptide" evidence="6">
    <location>
        <begin position="1"/>
        <end position="18"/>
    </location>
</feature>
<keyword evidence="6" id="KW-0732">Signal</keyword>
<dbReference type="Pfam" id="PF12831">
    <property type="entry name" value="FAD_oxidored"/>
    <property type="match status" value="1"/>
</dbReference>
<organism evidence="7 8">
    <name type="scientific">Posidoniimonas polymericola</name>
    <dbReference type="NCBI Taxonomy" id="2528002"/>
    <lineage>
        <taxon>Bacteria</taxon>
        <taxon>Pseudomonadati</taxon>
        <taxon>Planctomycetota</taxon>
        <taxon>Planctomycetia</taxon>
        <taxon>Pirellulales</taxon>
        <taxon>Lacipirellulaceae</taxon>
        <taxon>Posidoniimonas</taxon>
    </lineage>
</organism>
<evidence type="ECO:0000313" key="7">
    <source>
        <dbReference type="EMBL" id="TWT78123.1"/>
    </source>
</evidence>
<feature type="chain" id="PRO_5022950177" evidence="6">
    <location>
        <begin position="19"/>
        <end position="545"/>
    </location>
</feature>